<keyword evidence="3" id="KW-1185">Reference proteome</keyword>
<evidence type="ECO:0000256" key="1">
    <source>
        <dbReference type="SAM" id="MobiDB-lite"/>
    </source>
</evidence>
<name>A0A6A6C0Y3_ZASCE</name>
<protein>
    <submittedName>
        <fullName evidence="2">Uncharacterized protein</fullName>
    </submittedName>
</protein>
<organism evidence="2 3">
    <name type="scientific">Zasmidium cellare ATCC 36951</name>
    <dbReference type="NCBI Taxonomy" id="1080233"/>
    <lineage>
        <taxon>Eukaryota</taxon>
        <taxon>Fungi</taxon>
        <taxon>Dikarya</taxon>
        <taxon>Ascomycota</taxon>
        <taxon>Pezizomycotina</taxon>
        <taxon>Dothideomycetes</taxon>
        <taxon>Dothideomycetidae</taxon>
        <taxon>Mycosphaerellales</taxon>
        <taxon>Mycosphaerellaceae</taxon>
        <taxon>Zasmidium</taxon>
    </lineage>
</organism>
<feature type="compositionally biased region" description="Gly residues" evidence="1">
    <location>
        <begin position="153"/>
        <end position="162"/>
    </location>
</feature>
<proteinExistence type="predicted"/>
<dbReference type="EMBL" id="ML993624">
    <property type="protein sequence ID" value="KAF2160694.1"/>
    <property type="molecule type" value="Genomic_DNA"/>
</dbReference>
<dbReference type="RefSeq" id="XP_033661583.1">
    <property type="nucleotide sequence ID" value="XM_033809199.1"/>
</dbReference>
<reference evidence="2" key="1">
    <citation type="journal article" date="2020" name="Stud. Mycol.">
        <title>101 Dothideomycetes genomes: a test case for predicting lifestyles and emergence of pathogens.</title>
        <authorList>
            <person name="Haridas S."/>
            <person name="Albert R."/>
            <person name="Binder M."/>
            <person name="Bloem J."/>
            <person name="Labutti K."/>
            <person name="Salamov A."/>
            <person name="Andreopoulos B."/>
            <person name="Baker S."/>
            <person name="Barry K."/>
            <person name="Bills G."/>
            <person name="Bluhm B."/>
            <person name="Cannon C."/>
            <person name="Castanera R."/>
            <person name="Culley D."/>
            <person name="Daum C."/>
            <person name="Ezra D."/>
            <person name="Gonzalez J."/>
            <person name="Henrissat B."/>
            <person name="Kuo A."/>
            <person name="Liang C."/>
            <person name="Lipzen A."/>
            <person name="Lutzoni F."/>
            <person name="Magnuson J."/>
            <person name="Mondo S."/>
            <person name="Nolan M."/>
            <person name="Ohm R."/>
            <person name="Pangilinan J."/>
            <person name="Park H.-J."/>
            <person name="Ramirez L."/>
            <person name="Alfaro M."/>
            <person name="Sun H."/>
            <person name="Tritt A."/>
            <person name="Yoshinaga Y."/>
            <person name="Zwiers L.-H."/>
            <person name="Turgeon B."/>
            <person name="Goodwin S."/>
            <person name="Spatafora J."/>
            <person name="Crous P."/>
            <person name="Grigoriev I."/>
        </authorList>
    </citation>
    <scope>NUCLEOTIDE SEQUENCE</scope>
    <source>
        <strain evidence="2">ATCC 36951</strain>
    </source>
</reference>
<feature type="compositionally biased region" description="Polar residues" evidence="1">
    <location>
        <begin position="11"/>
        <end position="25"/>
    </location>
</feature>
<feature type="region of interest" description="Disordered" evidence="1">
    <location>
        <begin position="143"/>
        <end position="225"/>
    </location>
</feature>
<accession>A0A6A6C0Y3</accession>
<feature type="region of interest" description="Disordered" evidence="1">
    <location>
        <begin position="1"/>
        <end position="110"/>
    </location>
</feature>
<evidence type="ECO:0000313" key="3">
    <source>
        <dbReference type="Proteomes" id="UP000799537"/>
    </source>
</evidence>
<dbReference type="GeneID" id="54562471"/>
<sequence length="364" mass="38642">MAGKTPRTPRTRANNSQPNTGSTRTVRGGELRALGISDDSPNQNQSSRRRNGRASEQESPTTRRIRHMNRQPAPRQQPAPQQQRVNNQPAAQHQPAAAQQQPANNQPVPQLAGDQVNALFAANPNLMQFRAALVTVQPNGVQPGAVHANGAHPGPGGGGRGGNAADQPAQPGPLNPADGHGGHGGVENGQGGVHPGQAGGGQGGQGGGQSAPPNMTENPDVPLVLPLGIASPNDFQSYTRNFSFSVGFSGSFDWRVATATTSTPRRVAKSPTSRSPSIQHNETQVQNVAQYMAALRTLKNIELRQMRPRSIVEARITVGRYVQMHPNLCEPEHARNVAFLVRDLLDGPKAIQKDLRLANLGDRG</sequence>
<feature type="compositionally biased region" description="Low complexity" evidence="1">
    <location>
        <begin position="70"/>
        <end position="110"/>
    </location>
</feature>
<feature type="compositionally biased region" description="Gly residues" evidence="1">
    <location>
        <begin position="182"/>
        <end position="209"/>
    </location>
</feature>
<dbReference type="Proteomes" id="UP000799537">
    <property type="component" value="Unassembled WGS sequence"/>
</dbReference>
<gene>
    <name evidence="2" type="ORF">M409DRAFT_28834</name>
</gene>
<evidence type="ECO:0000313" key="2">
    <source>
        <dbReference type="EMBL" id="KAF2160694.1"/>
    </source>
</evidence>
<dbReference type="AlphaFoldDB" id="A0A6A6C0Y3"/>